<dbReference type="InterPro" id="IPR017853">
    <property type="entry name" value="GH"/>
</dbReference>
<dbReference type="Pfam" id="PF08924">
    <property type="entry name" value="Rv2525c_GlyHyd-like"/>
    <property type="match status" value="1"/>
</dbReference>
<dbReference type="InterPro" id="IPR036365">
    <property type="entry name" value="PGBD-like_sf"/>
</dbReference>
<gene>
    <name evidence="2" type="ORF">BZZ03_00280</name>
</gene>
<reference evidence="2 3" key="1">
    <citation type="submission" date="2017-02" db="EMBL/GenBank/DDBJ databases">
        <authorList>
            <person name="Peterson S.W."/>
        </authorList>
    </citation>
    <scope>NUCLEOTIDE SEQUENCE [LARGE SCALE GENOMIC DNA]</scope>
    <source>
        <strain evidence="2">159469</strain>
    </source>
</reference>
<protein>
    <recommendedName>
        <fullName evidence="1">Rv2525c-like glycoside hydrolase-like domain-containing protein</fullName>
    </recommendedName>
</protein>
<dbReference type="SUPFAM" id="SSF51445">
    <property type="entry name" value="(Trans)glycosidases"/>
    <property type="match status" value="1"/>
</dbReference>
<dbReference type="AlphaFoldDB" id="A0A252CF64"/>
<dbReference type="Proteomes" id="UP000194606">
    <property type="component" value="Unassembled WGS sequence"/>
</dbReference>
<dbReference type="CDD" id="cd06418">
    <property type="entry name" value="GH25_BacA-like"/>
    <property type="match status" value="1"/>
</dbReference>
<dbReference type="EMBL" id="MUIZ01000001">
    <property type="protein sequence ID" value="OUK05191.1"/>
    <property type="molecule type" value="Genomic_DNA"/>
</dbReference>
<dbReference type="RefSeq" id="WP_086581913.1">
    <property type="nucleotide sequence ID" value="NZ_MUIZ01000001.1"/>
</dbReference>
<dbReference type="InterPro" id="IPR015020">
    <property type="entry name" value="Rv2525c-like_Glyco_Hydro-like"/>
</dbReference>
<evidence type="ECO:0000313" key="2">
    <source>
        <dbReference type="EMBL" id="OUK05191.1"/>
    </source>
</evidence>
<evidence type="ECO:0000259" key="1">
    <source>
        <dbReference type="Pfam" id="PF08924"/>
    </source>
</evidence>
<name>A0A252CF64_9LACT</name>
<dbReference type="SUPFAM" id="SSF47090">
    <property type="entry name" value="PGBD-like"/>
    <property type="match status" value="1"/>
</dbReference>
<feature type="domain" description="Rv2525c-like glycoside hydrolase-like" evidence="1">
    <location>
        <begin position="154"/>
        <end position="322"/>
    </location>
</feature>
<comment type="caution">
    <text evidence="2">The sequence shown here is derived from an EMBL/GenBank/DDBJ whole genome shotgun (WGS) entry which is preliminary data.</text>
</comment>
<dbReference type="Gene3D" id="3.20.20.80">
    <property type="entry name" value="Glycosidases"/>
    <property type="match status" value="1"/>
</dbReference>
<sequence length="572" mass="62869">MWAKALFDMSAFVLVPGGDNNIRTIQQQLNKAYNDYFGILPCDGIYGPGTTSRTPVLSPGDDNKFVTILGYGLYVNGFYQDHDFIPNKPDTLFTSEMESAVVEYKRFMALGQGPVTGIADLSVMKGLLSSAGDTDRPASGADTATQLTKEHIQTLVDEKVTVVGRYLTGSVGTGDDKRDKFLTIEELQNLFEAGISVFPIYQDGGWYEEYFTSEQGSTDAKIAGQTAYDLGIPVGTTVYFAVDVDVQDGNIPGTIIPYFNSVFLSLKDYGYEVGVYGTRNVCSRVIEEGFAINAFVSDMSTGFSGNLGFKMPKEWSFDQFVELSIGAGAGQLDIDRVAVSGRDFGFSSFEDTKLQEIRKKLIAIGDIIPILKGPAVGTISFNHEEMIPYGPYHIYVNLEESAVGDDGPTAINIENGKISTKLTDQLNTFYGNIVLPIEKQKIEFYNKIAEKIQTGSITVTRANRVTESDYGVKTVYEFKPTDDTKISTKWTVEVYLRRNTVSEIQPDDMDAFENLLKLTGHVTNSNEAADLVRMFEIFLSMTVQPPSVTCLTIEAGGMIASFALEMLLVLVL</sequence>
<evidence type="ECO:0000313" key="3">
    <source>
        <dbReference type="Proteomes" id="UP000194606"/>
    </source>
</evidence>
<proteinExistence type="predicted"/>
<accession>A0A252CF64</accession>
<organism evidence="2 3">
    <name type="scientific">Lactococcus petauri</name>
    <dbReference type="NCBI Taxonomy" id="1940789"/>
    <lineage>
        <taxon>Bacteria</taxon>
        <taxon>Bacillati</taxon>
        <taxon>Bacillota</taxon>
        <taxon>Bacilli</taxon>
        <taxon>Lactobacillales</taxon>
        <taxon>Streptococcaceae</taxon>
        <taxon>Lactococcus</taxon>
    </lineage>
</organism>